<dbReference type="AlphaFoldDB" id="A0A2S0KFA4"/>
<comment type="function">
    <text evidence="7">Modifies, by uridylylation and deuridylylation, the PII regulatory proteins (GlnB and homologs), in response to the nitrogen status of the cell that GlnD senses through the glutamine level. Under low glutamine levels, catalyzes the conversion of the PII proteins and UTP to PII-UMP and PPi, while under higher glutamine levels, GlnD hydrolyzes PII-UMP to PII and UMP (deuridylylation). Thus, controls uridylylation state and activity of the PII proteins, and plays an important role in the regulation of nitrogen metabolism.</text>
</comment>
<evidence type="ECO:0000256" key="5">
    <source>
        <dbReference type="ARBA" id="ARBA00022842"/>
    </source>
</evidence>
<dbReference type="InterPro" id="IPR045865">
    <property type="entry name" value="ACT-like_dom_sf"/>
</dbReference>
<keyword evidence="11" id="KW-1185">Reference proteome</keyword>
<dbReference type="PANTHER" id="PTHR47320:SF1">
    <property type="entry name" value="BIFUNCTIONAL URIDYLYLTRANSFERASE_URIDYLYL-REMOVING ENZYME"/>
    <property type="match status" value="1"/>
</dbReference>
<organism evidence="10 11">
    <name type="scientific">Gordonia iterans</name>
    <dbReference type="NCBI Taxonomy" id="1004901"/>
    <lineage>
        <taxon>Bacteria</taxon>
        <taxon>Bacillati</taxon>
        <taxon>Actinomycetota</taxon>
        <taxon>Actinomycetes</taxon>
        <taxon>Mycobacteriales</taxon>
        <taxon>Gordoniaceae</taxon>
        <taxon>Gordonia</taxon>
    </lineage>
</organism>
<dbReference type="SUPFAM" id="SSF81301">
    <property type="entry name" value="Nucleotidyltransferase"/>
    <property type="match status" value="1"/>
</dbReference>
<evidence type="ECO:0000256" key="7">
    <source>
        <dbReference type="HAMAP-Rule" id="MF_00277"/>
    </source>
</evidence>
<protein>
    <recommendedName>
        <fullName evidence="7">Bifunctional uridylyltransferase/uridylyl-removing enzyme</fullName>
        <shortName evidence="7">UTase/UR</shortName>
    </recommendedName>
    <alternativeName>
        <fullName evidence="7">Bifunctional [protein-PII] modification enzyme</fullName>
    </alternativeName>
    <alternativeName>
        <fullName evidence="7">Bifunctional nitrogen sensor protein</fullName>
    </alternativeName>
    <domain>
        <recommendedName>
            <fullName evidence="7">[Protein-PII] uridylyltransferase</fullName>
            <shortName evidence="7">PII uridylyltransferase</shortName>
            <shortName evidence="7">UTase</shortName>
            <ecNumber evidence="7">2.7.7.59</ecNumber>
        </recommendedName>
    </domain>
    <domain>
        <recommendedName>
            <fullName evidence="7">[Protein-PII]-UMP uridylyl-removing enzyme</fullName>
            <shortName evidence="7">UR</shortName>
            <ecNumber evidence="7">3.1.4.-</ecNumber>
        </recommendedName>
    </domain>
</protein>
<keyword evidence="3" id="KW-0677">Repeat</keyword>
<dbReference type="InterPro" id="IPR043519">
    <property type="entry name" value="NT_sf"/>
</dbReference>
<comment type="catalytic activity">
    <reaction evidence="7">
        <text>[protein-PII]-uridylyl-L-tyrosine + H2O = [protein-PII]-L-tyrosine + UMP + H(+)</text>
        <dbReference type="Rhea" id="RHEA:48600"/>
        <dbReference type="Rhea" id="RHEA-COMP:12147"/>
        <dbReference type="Rhea" id="RHEA-COMP:12148"/>
        <dbReference type="ChEBI" id="CHEBI:15377"/>
        <dbReference type="ChEBI" id="CHEBI:15378"/>
        <dbReference type="ChEBI" id="CHEBI:46858"/>
        <dbReference type="ChEBI" id="CHEBI:57865"/>
        <dbReference type="ChEBI" id="CHEBI:90602"/>
    </reaction>
</comment>
<evidence type="ECO:0000259" key="9">
    <source>
        <dbReference type="PROSITE" id="PS51831"/>
    </source>
</evidence>
<comment type="cofactor">
    <cofactor evidence="7">
        <name>Mg(2+)</name>
        <dbReference type="ChEBI" id="CHEBI:18420"/>
    </cofactor>
</comment>
<dbReference type="PANTHER" id="PTHR47320">
    <property type="entry name" value="BIFUNCTIONAL URIDYLYLTRANSFERASE/URIDYLYL-REMOVING ENZYME"/>
    <property type="match status" value="1"/>
</dbReference>
<dbReference type="CDD" id="cd00077">
    <property type="entry name" value="HDc"/>
    <property type="match status" value="1"/>
</dbReference>
<comment type="similarity">
    <text evidence="7">Belongs to the GlnD family.</text>
</comment>
<feature type="region of interest" description="Uridylyltransferase" evidence="7">
    <location>
        <begin position="1"/>
        <end position="323"/>
    </location>
</feature>
<dbReference type="Pfam" id="PF01966">
    <property type="entry name" value="HD"/>
    <property type="match status" value="1"/>
</dbReference>
<comment type="caution">
    <text evidence="7">Lacks conserved residue(s) required for the propagation of feature annotation.</text>
</comment>
<dbReference type="Proteomes" id="UP000239814">
    <property type="component" value="Chromosome"/>
</dbReference>
<dbReference type="KEGG" id="git:C6V83_08895"/>
<gene>
    <name evidence="7" type="primary">glnD</name>
    <name evidence="10" type="ORF">C6V83_08895</name>
</gene>
<dbReference type="RefSeq" id="WP_105942100.1">
    <property type="nucleotide sequence ID" value="NZ_CP027433.1"/>
</dbReference>
<evidence type="ECO:0000256" key="6">
    <source>
        <dbReference type="ARBA" id="ARBA00023268"/>
    </source>
</evidence>
<dbReference type="EC" id="3.1.4.-" evidence="7"/>
<proteinExistence type="inferred from homology"/>
<evidence type="ECO:0000313" key="10">
    <source>
        <dbReference type="EMBL" id="AVM00372.1"/>
    </source>
</evidence>
<dbReference type="InterPro" id="IPR010043">
    <property type="entry name" value="UTase/UR"/>
</dbReference>
<sequence>MNAAAKLSEAAAPDPARRLAAARADVLAGYSPDEAAGAPLRAGLAAAYEDWLTARAAELEVVEGSGFAIVAVGALGRHEMVPGSDLDLVLLHDDRFPDRVQEVADGLWYPIWDSGIGLDHSVRTIPSVLRVAREEPTAALGLLDARFVAGDGDLAALMIDSVRNLWRIEARLRLPDVLDLTRQRWKRAGEITQHAQPDLKHGRGGLRDVQLLNALALAQLTDGLSRLRADQAGTPVALAYERLLDIRTQHQLITGRARDRLQAQEAEQLAGALGLADRFELAGILSDAARTVEFAVDTGIRTAGNAVGRRGLARFRRLPLRKPLDEGVVQHDGEVVLARSAMPSQDPGLVFRVAAAAAKNDLPINGPALERLAKYSPDPVEPWPPEPLSDLLVLLSAGAPMARTVEALDRIGLWDRFFPEWKGIRDLAPRDPVHTWTVDRHLIETVIGAAALTTSVSRPDLLLLGALIHDIGKGRGGDHSEIGADLAVGIGTRLGLWPQDVQTLSAVVRHHLLLPSTATRRDPTDPRIVESVAQTLGHDRVLVELLGALAKADGEATGAAAWSDWKASLVAGLTAGVLAVIGGAAPPEPEPLTAEQTALAEEGGLHVRLEAGDGPTTYLATLVAPDRPGLLSRMAGVLAAAGLTTHAAHVRSHAGHAVNTFVVMPAFGDPPDVQVLRQRLRTVLEGGADVVAGLSDGDDLPPVLAPPRASWVDDEVSGSLLLEVRSADRPGLLARLAAVLERAGADVVWATVTTLGSTVIDTFSVRLHRDSPGVREEIVAAVLRVCPGPAHRPVAEVEG</sequence>
<evidence type="ECO:0000256" key="2">
    <source>
        <dbReference type="ARBA" id="ARBA00022695"/>
    </source>
</evidence>
<evidence type="ECO:0000259" key="8">
    <source>
        <dbReference type="PROSITE" id="PS51671"/>
    </source>
</evidence>
<dbReference type="PROSITE" id="PS51831">
    <property type="entry name" value="HD"/>
    <property type="match status" value="1"/>
</dbReference>
<dbReference type="PROSITE" id="PS51671">
    <property type="entry name" value="ACT"/>
    <property type="match status" value="2"/>
</dbReference>
<feature type="domain" description="ACT" evidence="8">
    <location>
        <begin position="619"/>
        <end position="696"/>
    </location>
</feature>
<dbReference type="Gene3D" id="1.10.3090.10">
    <property type="entry name" value="cca-adding enzyme, domain 2"/>
    <property type="match status" value="1"/>
</dbReference>
<dbReference type="EC" id="2.7.7.59" evidence="7"/>
<dbReference type="SUPFAM" id="SSF55021">
    <property type="entry name" value="ACT-like"/>
    <property type="match status" value="2"/>
</dbReference>
<dbReference type="NCBIfam" id="NF002895">
    <property type="entry name" value="PRK03381.1"/>
    <property type="match status" value="1"/>
</dbReference>
<comment type="catalytic activity">
    <reaction evidence="7">
        <text>[protein-PII]-L-tyrosine + UTP = [protein-PII]-uridylyl-L-tyrosine + diphosphate</text>
        <dbReference type="Rhea" id="RHEA:13673"/>
        <dbReference type="Rhea" id="RHEA-COMP:12147"/>
        <dbReference type="Rhea" id="RHEA-COMP:12148"/>
        <dbReference type="ChEBI" id="CHEBI:33019"/>
        <dbReference type="ChEBI" id="CHEBI:46398"/>
        <dbReference type="ChEBI" id="CHEBI:46858"/>
        <dbReference type="ChEBI" id="CHEBI:90602"/>
        <dbReference type="EC" id="2.7.7.59"/>
    </reaction>
</comment>
<dbReference type="EMBL" id="CP027433">
    <property type="protein sequence ID" value="AVM00372.1"/>
    <property type="molecule type" value="Genomic_DNA"/>
</dbReference>
<dbReference type="GO" id="GO:0008773">
    <property type="term" value="F:[protein-PII] uridylyltransferase activity"/>
    <property type="evidence" value="ECO:0007669"/>
    <property type="project" value="UniProtKB-UniRule"/>
</dbReference>
<keyword evidence="6 7" id="KW-0511">Multifunctional enzyme</keyword>
<dbReference type="Gene3D" id="3.30.460.10">
    <property type="entry name" value="Beta Polymerase, domain 2"/>
    <property type="match status" value="1"/>
</dbReference>
<dbReference type="GO" id="GO:0006808">
    <property type="term" value="P:regulation of nitrogen utilization"/>
    <property type="evidence" value="ECO:0007669"/>
    <property type="project" value="UniProtKB-UniRule"/>
</dbReference>
<dbReference type="GO" id="GO:0008081">
    <property type="term" value="F:phosphoric diester hydrolase activity"/>
    <property type="evidence" value="ECO:0007669"/>
    <property type="project" value="UniProtKB-UniRule"/>
</dbReference>
<name>A0A2S0KFA4_9ACTN</name>
<feature type="domain" description="ACT" evidence="8">
    <location>
        <begin position="721"/>
        <end position="799"/>
    </location>
</feature>
<keyword evidence="1 7" id="KW-0808">Transferase</keyword>
<evidence type="ECO:0000256" key="3">
    <source>
        <dbReference type="ARBA" id="ARBA00022737"/>
    </source>
</evidence>
<comment type="activity regulation">
    <text evidence="7">Uridylyltransferase (UTase) activity is inhibited by glutamine, while glutamine activates uridylyl-removing (UR) activity.</text>
</comment>
<keyword evidence="2 7" id="KW-0548">Nucleotidyltransferase</keyword>
<evidence type="ECO:0000256" key="1">
    <source>
        <dbReference type="ARBA" id="ARBA00022679"/>
    </source>
</evidence>
<reference evidence="10 11" key="1">
    <citation type="submission" date="2018-03" db="EMBL/GenBank/DDBJ databases">
        <title>Characteristics and genome of n-alkane degrading marine bacteria Gordonia iterans isolated from crude oil contaminated in Tae-an, South Korea.</title>
        <authorList>
            <person name="Lee S.-S."/>
            <person name="Kim H."/>
        </authorList>
    </citation>
    <scope>NUCLEOTIDE SEQUENCE [LARGE SCALE GENOMIC DNA]</scope>
    <source>
        <strain evidence="10 11">Co17</strain>
    </source>
</reference>
<dbReference type="InterPro" id="IPR006674">
    <property type="entry name" value="HD_domain"/>
</dbReference>
<dbReference type="SUPFAM" id="SSF109604">
    <property type="entry name" value="HD-domain/PDEase-like"/>
    <property type="match status" value="1"/>
</dbReference>
<accession>A0A2S0KFA4</accession>
<dbReference type="InterPro" id="IPR003607">
    <property type="entry name" value="HD/PDEase_dom"/>
</dbReference>
<feature type="domain" description="HD" evidence="9">
    <location>
        <begin position="438"/>
        <end position="562"/>
    </location>
</feature>
<keyword evidence="5 7" id="KW-0460">Magnesium</keyword>
<comment type="domain">
    <text evidence="7">Has four distinct domains: an N-terminal nucleotidyltransferase (NT) domain responsible for UTase activity, a central HD domain that encodes UR activity, and two C-terminal ACT domains that seem to have a role in glutamine sensing.</text>
</comment>
<dbReference type="HAMAP" id="MF_00277">
    <property type="entry name" value="PII_uridylyl_transf"/>
    <property type="match status" value="1"/>
</dbReference>
<dbReference type="SUPFAM" id="SSF81593">
    <property type="entry name" value="Nucleotidyltransferase substrate binding subunit/domain"/>
    <property type="match status" value="1"/>
</dbReference>
<dbReference type="SMART" id="SM00471">
    <property type="entry name" value="HDc"/>
    <property type="match status" value="1"/>
</dbReference>
<dbReference type="Pfam" id="PF08335">
    <property type="entry name" value="GlnD_UR_UTase"/>
    <property type="match status" value="1"/>
</dbReference>
<keyword evidence="4 7" id="KW-0378">Hydrolase</keyword>
<evidence type="ECO:0000256" key="4">
    <source>
        <dbReference type="ARBA" id="ARBA00022801"/>
    </source>
</evidence>
<dbReference type="InterPro" id="IPR002912">
    <property type="entry name" value="ACT_dom"/>
</dbReference>
<dbReference type="PIRSF" id="PIRSF006288">
    <property type="entry name" value="PII_uridyltransf"/>
    <property type="match status" value="1"/>
</dbReference>
<dbReference type="OrthoDB" id="9758038at2"/>
<dbReference type="InterPro" id="IPR013546">
    <property type="entry name" value="PII_UdlTrfase/GS_AdlTrfase"/>
</dbReference>
<evidence type="ECO:0000313" key="11">
    <source>
        <dbReference type="Proteomes" id="UP000239814"/>
    </source>
</evidence>